<dbReference type="Proteomes" id="UP000079169">
    <property type="component" value="Unplaced"/>
</dbReference>
<feature type="compositionally biased region" description="Low complexity" evidence="1">
    <location>
        <begin position="1"/>
        <end position="16"/>
    </location>
</feature>
<dbReference type="AlphaFoldDB" id="A0A3Q0IJB0"/>
<name>A0A3Q0IJB0_DIACI</name>
<dbReference type="RefSeq" id="XP_026676304.1">
    <property type="nucleotide sequence ID" value="XM_026820503.1"/>
</dbReference>
<gene>
    <name evidence="3" type="primary">LOC113465741</name>
</gene>
<evidence type="ECO:0000313" key="3">
    <source>
        <dbReference type="RefSeq" id="XP_026676304.1"/>
    </source>
</evidence>
<sequence length="147" mass="16087">MGVEPSTSEPTPSDPSCQPHHTEQVPSRPFAESVYAVTKRSRPSPSLSLFYDRPRMPPRGPSLIILPEKQPPCPLVSQAAGCRSLPSLGGPHVAHGLYSVHHHQSTPSTLSAARRFLRWFAKLGQRSIDDKTSGKTNQVIVTQFAIE</sequence>
<keyword evidence="2" id="KW-1185">Reference proteome</keyword>
<evidence type="ECO:0000256" key="1">
    <source>
        <dbReference type="SAM" id="MobiDB-lite"/>
    </source>
</evidence>
<dbReference type="GeneID" id="113465741"/>
<proteinExistence type="predicted"/>
<feature type="region of interest" description="Disordered" evidence="1">
    <location>
        <begin position="1"/>
        <end position="54"/>
    </location>
</feature>
<dbReference type="KEGG" id="dci:113465741"/>
<evidence type="ECO:0000313" key="2">
    <source>
        <dbReference type="Proteomes" id="UP000079169"/>
    </source>
</evidence>
<accession>A0A3Q0IJB0</accession>
<dbReference type="PaxDb" id="121845-A0A3Q0IJB0"/>
<reference evidence="3" key="1">
    <citation type="submission" date="2025-08" db="UniProtKB">
        <authorList>
            <consortium name="RefSeq"/>
        </authorList>
    </citation>
    <scope>IDENTIFICATION</scope>
</reference>
<protein>
    <submittedName>
        <fullName evidence="3">Uncharacterized protein LOC113465741</fullName>
    </submittedName>
</protein>
<organism evidence="2 3">
    <name type="scientific">Diaphorina citri</name>
    <name type="common">Asian citrus psyllid</name>
    <dbReference type="NCBI Taxonomy" id="121845"/>
    <lineage>
        <taxon>Eukaryota</taxon>
        <taxon>Metazoa</taxon>
        <taxon>Ecdysozoa</taxon>
        <taxon>Arthropoda</taxon>
        <taxon>Hexapoda</taxon>
        <taxon>Insecta</taxon>
        <taxon>Pterygota</taxon>
        <taxon>Neoptera</taxon>
        <taxon>Paraneoptera</taxon>
        <taxon>Hemiptera</taxon>
        <taxon>Sternorrhyncha</taxon>
        <taxon>Psylloidea</taxon>
        <taxon>Psyllidae</taxon>
        <taxon>Diaphorininae</taxon>
        <taxon>Diaphorina</taxon>
    </lineage>
</organism>